<sequence length="94" mass="11078">MHSYARFLDLDAGSLVNTFRLEVAANKLETTFDNRPLHFEHTVGYLPLSFNRRVLNIQFLSVYSQCFSFSNSVMLVLKDFRKAFEPDEIENYYK</sequence>
<evidence type="ECO:0000313" key="2">
    <source>
        <dbReference type="Proteomes" id="UP000010847"/>
    </source>
</evidence>
<evidence type="ECO:0000313" key="1">
    <source>
        <dbReference type="EMBL" id="AHF08708.1"/>
    </source>
</evidence>
<dbReference type="HOGENOM" id="CLU_2381473_0_0_9"/>
<reference evidence="1 2" key="1">
    <citation type="submission" date="2013-12" db="EMBL/GenBank/DDBJ databases">
        <authorList>
            <consortium name="DOE Joint Genome Institute"/>
            <person name="Smidt H."/>
            <person name="Huntemann M."/>
            <person name="Han J."/>
            <person name="Chen A."/>
            <person name="Kyrpides N."/>
            <person name="Mavromatis K."/>
            <person name="Markowitz V."/>
            <person name="Palaniappan K."/>
            <person name="Ivanova N."/>
            <person name="Schaumberg A."/>
            <person name="Pati A."/>
            <person name="Liolios K."/>
            <person name="Nordberg H.P."/>
            <person name="Cantor M.N."/>
            <person name="Hua S.X."/>
            <person name="Woyke T."/>
        </authorList>
    </citation>
    <scope>NUCLEOTIDE SEQUENCE [LARGE SCALE GENOMIC DNA]</scope>
    <source>
        <strain evidence="2">DSM 15288</strain>
    </source>
</reference>
<name>W0EGT6_9FIRM</name>
<dbReference type="EMBL" id="CP007032">
    <property type="protein sequence ID" value="AHF08708.1"/>
    <property type="molecule type" value="Genomic_DNA"/>
</dbReference>
<proteinExistence type="predicted"/>
<organism evidence="1 2">
    <name type="scientific">Desulfitobacterium metallireducens DSM 15288</name>
    <dbReference type="NCBI Taxonomy" id="871968"/>
    <lineage>
        <taxon>Bacteria</taxon>
        <taxon>Bacillati</taxon>
        <taxon>Bacillota</taxon>
        <taxon>Clostridia</taxon>
        <taxon>Eubacteriales</taxon>
        <taxon>Desulfitobacteriaceae</taxon>
        <taxon>Desulfitobacterium</taxon>
    </lineage>
</organism>
<dbReference type="KEGG" id="dmt:DESME_15105"/>
<protein>
    <submittedName>
        <fullName evidence="1">Uncharacterized protein</fullName>
    </submittedName>
</protein>
<dbReference type="Proteomes" id="UP000010847">
    <property type="component" value="Chromosome"/>
</dbReference>
<keyword evidence="2" id="KW-1185">Reference proteome</keyword>
<dbReference type="AlphaFoldDB" id="W0EGT6"/>
<accession>W0EGT6</accession>
<gene>
    <name evidence="1" type="ORF">DESME_15105</name>
</gene>